<dbReference type="InterPro" id="IPR011006">
    <property type="entry name" value="CheY-like_superfamily"/>
</dbReference>
<dbReference type="AlphaFoldDB" id="A0A8H2NP80"/>
<sequence length="182" mass="19778">MRQILHAMGLYLDSLQASAAIVQRPVLRYLQDSVLSLGSLLNELHETPLNLADLPPGRPSAGLQGMSCLVISDNPDAVYSTVKLLQAWGCRAQGAAPTSEAPALLSSATCYELVLCDLYQQDRDLLLSLLEQVHRLQPRALPIIVERVSVVGAFEDVAPTRLPRPLAPAKLRALLLASRLRP</sequence>
<name>A0A8H2NP80_PSEFL</name>
<gene>
    <name evidence="1" type="ORF">PS900_00873</name>
</gene>
<organism evidence="1 2">
    <name type="scientific">Pseudomonas fluorescens</name>
    <dbReference type="NCBI Taxonomy" id="294"/>
    <lineage>
        <taxon>Bacteria</taxon>
        <taxon>Pseudomonadati</taxon>
        <taxon>Pseudomonadota</taxon>
        <taxon>Gammaproteobacteria</taxon>
        <taxon>Pseudomonadales</taxon>
        <taxon>Pseudomonadaceae</taxon>
        <taxon>Pseudomonas</taxon>
    </lineage>
</organism>
<evidence type="ECO:0000313" key="1">
    <source>
        <dbReference type="EMBL" id="VVO62523.1"/>
    </source>
</evidence>
<dbReference type="Proteomes" id="UP000325723">
    <property type="component" value="Unassembled WGS sequence"/>
</dbReference>
<dbReference type="Gene3D" id="3.40.50.2300">
    <property type="match status" value="1"/>
</dbReference>
<accession>A0A8H2NP80</accession>
<dbReference type="EMBL" id="CABVIE010000002">
    <property type="protein sequence ID" value="VVO62523.1"/>
    <property type="molecule type" value="Genomic_DNA"/>
</dbReference>
<reference evidence="1 2" key="1">
    <citation type="submission" date="2019-09" db="EMBL/GenBank/DDBJ databases">
        <authorList>
            <person name="Chandra G."/>
            <person name="Truman W A."/>
        </authorList>
    </citation>
    <scope>NUCLEOTIDE SEQUENCE [LARGE SCALE GENOMIC DNA]</scope>
    <source>
        <strain evidence="1">PS900</strain>
    </source>
</reference>
<evidence type="ECO:0008006" key="3">
    <source>
        <dbReference type="Google" id="ProtNLM"/>
    </source>
</evidence>
<evidence type="ECO:0000313" key="2">
    <source>
        <dbReference type="Proteomes" id="UP000325723"/>
    </source>
</evidence>
<comment type="caution">
    <text evidence="1">The sequence shown here is derived from an EMBL/GenBank/DDBJ whole genome shotgun (WGS) entry which is preliminary data.</text>
</comment>
<dbReference type="SUPFAM" id="SSF52172">
    <property type="entry name" value="CheY-like"/>
    <property type="match status" value="1"/>
</dbReference>
<protein>
    <recommendedName>
        <fullName evidence="3">Response regulatory domain-containing protein</fullName>
    </recommendedName>
</protein>
<proteinExistence type="predicted"/>